<proteinExistence type="inferred from homology"/>
<dbReference type="GO" id="GO:0004497">
    <property type="term" value="F:monooxygenase activity"/>
    <property type="evidence" value="ECO:0007669"/>
    <property type="project" value="UniProtKB-KW"/>
</dbReference>
<dbReference type="PRINTS" id="PR00359">
    <property type="entry name" value="BP450"/>
</dbReference>
<dbReference type="Gene3D" id="1.10.630.10">
    <property type="entry name" value="Cytochrome P450"/>
    <property type="match status" value="1"/>
</dbReference>
<dbReference type="GO" id="GO:0020037">
    <property type="term" value="F:heme binding"/>
    <property type="evidence" value="ECO:0007669"/>
    <property type="project" value="InterPro"/>
</dbReference>
<evidence type="ECO:0000256" key="1">
    <source>
        <dbReference type="ARBA" id="ARBA00010617"/>
    </source>
</evidence>
<keyword evidence="6 7" id="KW-0503">Monooxygenase</keyword>
<dbReference type="AlphaFoldDB" id="A0A927MV98"/>
<dbReference type="FunFam" id="1.10.630.10:FF:000018">
    <property type="entry name" value="Cytochrome P450 monooxygenase"/>
    <property type="match status" value="1"/>
</dbReference>
<evidence type="ECO:0000256" key="5">
    <source>
        <dbReference type="ARBA" id="ARBA00023004"/>
    </source>
</evidence>
<evidence type="ECO:0000256" key="7">
    <source>
        <dbReference type="RuleBase" id="RU000461"/>
    </source>
</evidence>
<accession>A0A927MV98</accession>
<name>A0A927MV98_9ACTN</name>
<evidence type="ECO:0000256" key="4">
    <source>
        <dbReference type="ARBA" id="ARBA00023002"/>
    </source>
</evidence>
<keyword evidence="2 7" id="KW-0349">Heme</keyword>
<dbReference type="RefSeq" id="WP_192751053.1">
    <property type="nucleotide sequence ID" value="NZ_BAABJL010000151.1"/>
</dbReference>
<gene>
    <name evidence="8" type="ORF">HEB94_003894</name>
</gene>
<dbReference type="Proteomes" id="UP000638648">
    <property type="component" value="Unassembled WGS sequence"/>
</dbReference>
<dbReference type="InterPro" id="IPR001128">
    <property type="entry name" value="Cyt_P450"/>
</dbReference>
<dbReference type="Pfam" id="PF00067">
    <property type="entry name" value="p450"/>
    <property type="match status" value="1"/>
</dbReference>
<dbReference type="GO" id="GO:0016705">
    <property type="term" value="F:oxidoreductase activity, acting on paired donors, with incorporation or reduction of molecular oxygen"/>
    <property type="evidence" value="ECO:0007669"/>
    <property type="project" value="InterPro"/>
</dbReference>
<organism evidence="8 9">
    <name type="scientific">Actinopolymorpha pittospori</name>
    <dbReference type="NCBI Taxonomy" id="648752"/>
    <lineage>
        <taxon>Bacteria</taxon>
        <taxon>Bacillati</taxon>
        <taxon>Actinomycetota</taxon>
        <taxon>Actinomycetes</taxon>
        <taxon>Propionibacteriales</taxon>
        <taxon>Actinopolymorphaceae</taxon>
        <taxon>Actinopolymorpha</taxon>
    </lineage>
</organism>
<dbReference type="EMBL" id="JADBEM010000001">
    <property type="protein sequence ID" value="MBE1607046.1"/>
    <property type="molecule type" value="Genomic_DNA"/>
</dbReference>
<dbReference type="PROSITE" id="PS00086">
    <property type="entry name" value="CYTOCHROME_P450"/>
    <property type="match status" value="1"/>
</dbReference>
<keyword evidence="3 7" id="KW-0479">Metal-binding</keyword>
<dbReference type="InterPro" id="IPR017972">
    <property type="entry name" value="Cyt_P450_CS"/>
</dbReference>
<dbReference type="PANTHER" id="PTHR46696:SF3">
    <property type="entry name" value="PULCHERRIMINIC ACID SYNTHASE"/>
    <property type="match status" value="1"/>
</dbReference>
<keyword evidence="9" id="KW-1185">Reference proteome</keyword>
<sequence length="398" mass="44385">MRVAEEWGACKQHFWLRGRRPERLVEFDEKIGMWNVFGYPEALTILNDPRTFSSDLTRLFAADDDGTMARLNDGNLLQMDGQDHRNLRRLVSHVFTPKVVADLEPRIAKITHELLDAVADRDEFDLVGDLAYPLPVIVIAELLGVPASDRDLFRQWVDQLFASKARFWEGDTDLGATAEAEGLGDLQAMLDYFGEHAAERRRQPREDLLSKLVHAEVDGERLTDNQVVNFANLLLVAGHITTTLLLGNAVLALDLHPDQAKAVRADRSKVPGVIEETVRILSPFPTVARSTTVDTEIGGQRVPADQMLMVWVGAANRDERQFADPDVFDPTRDPNPHLGFGRGVHFCLGAPLARLEGRVALDILLDRFPSLRTVPGNPPVFMPTPEMIGARTLPVRTT</sequence>
<evidence type="ECO:0000256" key="6">
    <source>
        <dbReference type="ARBA" id="ARBA00023033"/>
    </source>
</evidence>
<keyword evidence="4 7" id="KW-0560">Oxidoreductase</keyword>
<comment type="caution">
    <text evidence="8">The sequence shown here is derived from an EMBL/GenBank/DDBJ whole genome shotgun (WGS) entry which is preliminary data.</text>
</comment>
<dbReference type="GO" id="GO:0005506">
    <property type="term" value="F:iron ion binding"/>
    <property type="evidence" value="ECO:0007669"/>
    <property type="project" value="InterPro"/>
</dbReference>
<comment type="similarity">
    <text evidence="1 7">Belongs to the cytochrome P450 family.</text>
</comment>
<evidence type="ECO:0000313" key="8">
    <source>
        <dbReference type="EMBL" id="MBE1607046.1"/>
    </source>
</evidence>
<dbReference type="SUPFAM" id="SSF48264">
    <property type="entry name" value="Cytochrome P450"/>
    <property type="match status" value="1"/>
</dbReference>
<evidence type="ECO:0000313" key="9">
    <source>
        <dbReference type="Proteomes" id="UP000638648"/>
    </source>
</evidence>
<protein>
    <submittedName>
        <fullName evidence="8">Cytochrome P450</fullName>
    </submittedName>
</protein>
<dbReference type="CDD" id="cd11032">
    <property type="entry name" value="P450_EryK-like"/>
    <property type="match status" value="1"/>
</dbReference>
<reference evidence="8" key="1">
    <citation type="submission" date="2020-10" db="EMBL/GenBank/DDBJ databases">
        <title>Sequencing the genomes of 1000 actinobacteria strains.</title>
        <authorList>
            <person name="Klenk H.-P."/>
        </authorList>
    </citation>
    <scope>NUCLEOTIDE SEQUENCE</scope>
    <source>
        <strain evidence="8">DSM 45354</strain>
    </source>
</reference>
<keyword evidence="5 7" id="KW-0408">Iron</keyword>
<evidence type="ECO:0000256" key="2">
    <source>
        <dbReference type="ARBA" id="ARBA00022617"/>
    </source>
</evidence>
<dbReference type="InterPro" id="IPR002397">
    <property type="entry name" value="Cyt_P450_B"/>
</dbReference>
<dbReference type="PANTHER" id="PTHR46696">
    <property type="entry name" value="P450, PUTATIVE (EUROFUNG)-RELATED"/>
    <property type="match status" value="1"/>
</dbReference>
<dbReference type="InterPro" id="IPR036396">
    <property type="entry name" value="Cyt_P450_sf"/>
</dbReference>
<evidence type="ECO:0000256" key="3">
    <source>
        <dbReference type="ARBA" id="ARBA00022723"/>
    </source>
</evidence>